<protein>
    <submittedName>
        <fullName evidence="1">Uncharacterized protein</fullName>
    </submittedName>
</protein>
<gene>
    <name evidence="1" type="ORF">PACLA_8A039221</name>
</gene>
<evidence type="ECO:0000313" key="1">
    <source>
        <dbReference type="EMBL" id="CAB3998258.1"/>
    </source>
</evidence>
<keyword evidence="2" id="KW-1185">Reference proteome</keyword>
<reference evidence="1" key="1">
    <citation type="submission" date="2020-04" db="EMBL/GenBank/DDBJ databases">
        <authorList>
            <person name="Alioto T."/>
            <person name="Alioto T."/>
            <person name="Gomez Garrido J."/>
        </authorList>
    </citation>
    <scope>NUCLEOTIDE SEQUENCE</scope>
    <source>
        <strain evidence="1">A484AB</strain>
    </source>
</reference>
<dbReference type="AlphaFoldDB" id="A0A7D9E037"/>
<sequence length="264" mass="29299">MAAIKRIQVVLVIMTVLLMEDNTITPRGEPKECYDYIDLTVSYWRNNSNETIIPILPASICNGTLGGQRWYNYSNLTGIFAMDKGIRLANSTEFGKTFCPNLTLGHLRDESKAKNSSRLVCFAEYASGPYAGKIFFQRLLKVTYCGSFYVYQLPQFECIKNTSVPHTTISGTKIPSTKKLGVPHISISGTNILSTKKLGTVPHTTISSTTIPSAKTLGITKDPTPTPTFTFPPIATTMKSNEDVFEKLKKQAREKLSLFKAHNI</sequence>
<dbReference type="EMBL" id="CACRXK020003311">
    <property type="protein sequence ID" value="CAB3998258.1"/>
    <property type="molecule type" value="Genomic_DNA"/>
</dbReference>
<dbReference type="Proteomes" id="UP001152795">
    <property type="component" value="Unassembled WGS sequence"/>
</dbReference>
<proteinExistence type="predicted"/>
<name>A0A7D9E037_PARCT</name>
<organism evidence="1 2">
    <name type="scientific">Paramuricea clavata</name>
    <name type="common">Red gorgonian</name>
    <name type="synonym">Violescent sea-whip</name>
    <dbReference type="NCBI Taxonomy" id="317549"/>
    <lineage>
        <taxon>Eukaryota</taxon>
        <taxon>Metazoa</taxon>
        <taxon>Cnidaria</taxon>
        <taxon>Anthozoa</taxon>
        <taxon>Octocorallia</taxon>
        <taxon>Malacalcyonacea</taxon>
        <taxon>Plexauridae</taxon>
        <taxon>Paramuricea</taxon>
    </lineage>
</organism>
<comment type="caution">
    <text evidence="1">The sequence shown here is derived from an EMBL/GenBank/DDBJ whole genome shotgun (WGS) entry which is preliminary data.</text>
</comment>
<accession>A0A7D9E037</accession>
<evidence type="ECO:0000313" key="2">
    <source>
        <dbReference type="Proteomes" id="UP001152795"/>
    </source>
</evidence>